<protein>
    <recommendedName>
        <fullName evidence="9">Apolipoprotein N-acyltransferase</fullName>
        <shortName evidence="9">ALP N-acyltransferase</shortName>
        <ecNumber evidence="9">2.3.1.269</ecNumber>
    </recommendedName>
</protein>
<gene>
    <name evidence="9 11" type="primary">lnt</name>
    <name evidence="11" type="ORF">NBRC116598_23660</name>
</gene>
<keyword evidence="6 9" id="KW-1133">Transmembrane helix</keyword>
<reference evidence="11 12" key="1">
    <citation type="submission" date="2024-04" db="EMBL/GenBank/DDBJ databases">
        <title>Draft genome sequence of Pseudophaeobacter arcticus NBRC 116598.</title>
        <authorList>
            <person name="Miyakawa T."/>
            <person name="Kusuya Y."/>
            <person name="Miura T."/>
        </authorList>
    </citation>
    <scope>NUCLEOTIDE SEQUENCE [LARGE SCALE GENOMIC DNA]</scope>
    <source>
        <strain evidence="11 12">SU-CL00105</strain>
    </source>
</reference>
<evidence type="ECO:0000313" key="12">
    <source>
        <dbReference type="Proteomes" id="UP001441944"/>
    </source>
</evidence>
<dbReference type="PANTHER" id="PTHR38686">
    <property type="entry name" value="APOLIPOPROTEIN N-ACYLTRANSFERASE"/>
    <property type="match status" value="1"/>
</dbReference>
<dbReference type="Proteomes" id="UP001441944">
    <property type="component" value="Unassembled WGS sequence"/>
</dbReference>
<keyword evidence="4 9" id="KW-0808">Transferase</keyword>
<keyword evidence="5 9" id="KW-0812">Transmembrane</keyword>
<sequence>MSVSLAPLHILLSLPLALGGLGVLALWARSPLQGSVIGWLAGLGYFSFALSWIVEPFQVDAERYAWMAPFALVFLAAGLALFWAVGFGLAVRWSPDAGLKDKQGDKLEARHDGRRLVLLLALWSLAELARAYFFTGFPWAGFGQFWIDTPAAQLLPWVGGQGLAVLTLAVTLPLALLRRRPLLAVSPLLGLTLAGYALPPLPPKPAMTSHLVRLVQPNAPQAEKWLPERRWDFVRRAIEMSETGVSVDQPGQGQVRPDLIVWPETSVPQLLNNASDTLSAISERVAGVPVLLGIQRRVEGRYYNSAILVNAQGRVDQIYDKSHLVPFGEYVPFGDLMARFGIYGFAAQSGAGYSAGPGPGLIDLGIGQALPLICYEAVFARDVNAAPARPNMLIQITNDAWFGTRSGPYQHLVQARMRAAEQGLPMLRAANTGITAMIDPFGRLRETIALGETGAVDAILPQPLAATVYSRTGDLPVLFLCIVLVLGAVEKRRRAAKPSQ</sequence>
<evidence type="ECO:0000256" key="2">
    <source>
        <dbReference type="ARBA" id="ARBA00010065"/>
    </source>
</evidence>
<dbReference type="EC" id="2.3.1.269" evidence="9"/>
<comment type="caution">
    <text evidence="11">The sequence shown here is derived from an EMBL/GenBank/DDBJ whole genome shotgun (WGS) entry which is preliminary data.</text>
</comment>
<comment type="catalytic activity">
    <reaction evidence="9">
        <text>N-terminal S-1,2-diacyl-sn-glyceryl-L-cysteinyl-[lipoprotein] + a glycerophospholipid = N-acyl-S-1,2-diacyl-sn-glyceryl-L-cysteinyl-[lipoprotein] + a 2-acyl-sn-glycero-3-phospholipid + H(+)</text>
        <dbReference type="Rhea" id="RHEA:48228"/>
        <dbReference type="Rhea" id="RHEA-COMP:14681"/>
        <dbReference type="Rhea" id="RHEA-COMP:14684"/>
        <dbReference type="ChEBI" id="CHEBI:15378"/>
        <dbReference type="ChEBI" id="CHEBI:136912"/>
        <dbReference type="ChEBI" id="CHEBI:140656"/>
        <dbReference type="ChEBI" id="CHEBI:140657"/>
        <dbReference type="ChEBI" id="CHEBI:140660"/>
        <dbReference type="EC" id="2.3.1.269"/>
    </reaction>
</comment>
<comment type="similarity">
    <text evidence="2 9">Belongs to the CN hydrolase family. Apolipoprotein N-acyltransferase subfamily.</text>
</comment>
<keyword evidence="3 9" id="KW-1003">Cell membrane</keyword>
<dbReference type="InterPro" id="IPR036526">
    <property type="entry name" value="C-N_Hydrolase_sf"/>
</dbReference>
<comment type="subcellular location">
    <subcellularLocation>
        <location evidence="1 9">Cell membrane</location>
        <topology evidence="1 9">Multi-pass membrane protein</topology>
    </subcellularLocation>
</comment>
<evidence type="ECO:0000256" key="9">
    <source>
        <dbReference type="HAMAP-Rule" id="MF_01148"/>
    </source>
</evidence>
<dbReference type="Pfam" id="PF20154">
    <property type="entry name" value="LNT_N"/>
    <property type="match status" value="1"/>
</dbReference>
<keyword evidence="8 9" id="KW-0012">Acyltransferase</keyword>
<evidence type="ECO:0000256" key="1">
    <source>
        <dbReference type="ARBA" id="ARBA00004651"/>
    </source>
</evidence>
<keyword evidence="12" id="KW-1185">Reference proteome</keyword>
<dbReference type="InterPro" id="IPR004563">
    <property type="entry name" value="Apolipo_AcylTrfase"/>
</dbReference>
<feature type="transmembrane region" description="Helical" evidence="9">
    <location>
        <begin position="116"/>
        <end position="134"/>
    </location>
</feature>
<comment type="function">
    <text evidence="9">Catalyzes the phospholipid dependent N-acylation of the N-terminal cysteine of apolipoprotein, the last step in lipoprotein maturation.</text>
</comment>
<dbReference type="PROSITE" id="PS50263">
    <property type="entry name" value="CN_HYDROLASE"/>
    <property type="match status" value="1"/>
</dbReference>
<comment type="pathway">
    <text evidence="9">Protein modification; lipoprotein biosynthesis (N-acyl transfer).</text>
</comment>
<feature type="domain" description="CN hydrolase" evidence="10">
    <location>
        <begin position="215"/>
        <end position="470"/>
    </location>
</feature>
<evidence type="ECO:0000256" key="4">
    <source>
        <dbReference type="ARBA" id="ARBA00022679"/>
    </source>
</evidence>
<feature type="transmembrane region" description="Helical" evidence="9">
    <location>
        <begin position="66"/>
        <end position="95"/>
    </location>
</feature>
<name>A0ABQ0AM33_9RHOB</name>
<dbReference type="Gene3D" id="3.60.110.10">
    <property type="entry name" value="Carbon-nitrogen hydrolase"/>
    <property type="match status" value="1"/>
</dbReference>
<feature type="transmembrane region" description="Helical" evidence="9">
    <location>
        <begin position="6"/>
        <end position="28"/>
    </location>
</feature>
<accession>A0ABQ0AM33</accession>
<evidence type="ECO:0000256" key="8">
    <source>
        <dbReference type="ARBA" id="ARBA00023315"/>
    </source>
</evidence>
<evidence type="ECO:0000313" key="11">
    <source>
        <dbReference type="EMBL" id="GAA6196922.1"/>
    </source>
</evidence>
<dbReference type="PANTHER" id="PTHR38686:SF1">
    <property type="entry name" value="APOLIPOPROTEIN N-ACYLTRANSFERASE"/>
    <property type="match status" value="1"/>
</dbReference>
<dbReference type="NCBIfam" id="TIGR00546">
    <property type="entry name" value="lnt"/>
    <property type="match status" value="1"/>
</dbReference>
<dbReference type="Pfam" id="PF00795">
    <property type="entry name" value="CN_hydrolase"/>
    <property type="match status" value="1"/>
</dbReference>
<keyword evidence="7 9" id="KW-0472">Membrane</keyword>
<evidence type="ECO:0000256" key="7">
    <source>
        <dbReference type="ARBA" id="ARBA00023136"/>
    </source>
</evidence>
<feature type="transmembrane region" description="Helical" evidence="9">
    <location>
        <begin position="182"/>
        <end position="199"/>
    </location>
</feature>
<organism evidence="11 12">
    <name type="scientific">Pseudophaeobacter arcticus</name>
    <dbReference type="NCBI Taxonomy" id="385492"/>
    <lineage>
        <taxon>Bacteria</taxon>
        <taxon>Pseudomonadati</taxon>
        <taxon>Pseudomonadota</taxon>
        <taxon>Alphaproteobacteria</taxon>
        <taxon>Rhodobacterales</taxon>
        <taxon>Paracoccaceae</taxon>
        <taxon>Pseudophaeobacter</taxon>
    </lineage>
</organism>
<evidence type="ECO:0000259" key="10">
    <source>
        <dbReference type="PROSITE" id="PS50263"/>
    </source>
</evidence>
<feature type="transmembrane region" description="Helical" evidence="9">
    <location>
        <begin position="35"/>
        <end position="54"/>
    </location>
</feature>
<dbReference type="EMBL" id="BAABWU010000008">
    <property type="protein sequence ID" value="GAA6196922.1"/>
    <property type="molecule type" value="Genomic_DNA"/>
</dbReference>
<dbReference type="InterPro" id="IPR045378">
    <property type="entry name" value="LNT_N"/>
</dbReference>
<proteinExistence type="inferred from homology"/>
<evidence type="ECO:0000256" key="6">
    <source>
        <dbReference type="ARBA" id="ARBA00022989"/>
    </source>
</evidence>
<feature type="transmembrane region" description="Helical" evidence="9">
    <location>
        <begin position="154"/>
        <end position="175"/>
    </location>
</feature>
<dbReference type="HAMAP" id="MF_01148">
    <property type="entry name" value="Lnt"/>
    <property type="match status" value="1"/>
</dbReference>
<dbReference type="SUPFAM" id="SSF56317">
    <property type="entry name" value="Carbon-nitrogen hydrolase"/>
    <property type="match status" value="1"/>
</dbReference>
<evidence type="ECO:0000256" key="5">
    <source>
        <dbReference type="ARBA" id="ARBA00022692"/>
    </source>
</evidence>
<dbReference type="CDD" id="cd07571">
    <property type="entry name" value="ALP_N-acyl_transferase"/>
    <property type="match status" value="1"/>
</dbReference>
<dbReference type="InterPro" id="IPR003010">
    <property type="entry name" value="C-N_Hydrolase"/>
</dbReference>
<evidence type="ECO:0000256" key="3">
    <source>
        <dbReference type="ARBA" id="ARBA00022475"/>
    </source>
</evidence>